<dbReference type="HOGENOM" id="CLU_1016772_0_0_1"/>
<evidence type="ECO:0000313" key="1">
    <source>
        <dbReference type="EnsemblMetazoa" id="SMAR012138-PA"/>
    </source>
</evidence>
<dbReference type="PhylomeDB" id="T1JE97"/>
<name>T1JE97_STRMM</name>
<dbReference type="Proteomes" id="UP000014500">
    <property type="component" value="Unassembled WGS sequence"/>
</dbReference>
<dbReference type="EnsemblMetazoa" id="SMAR012138-RA">
    <property type="protein sequence ID" value="SMAR012138-PA"/>
    <property type="gene ID" value="SMAR012138"/>
</dbReference>
<dbReference type="EMBL" id="JH432116">
    <property type="status" value="NOT_ANNOTATED_CDS"/>
    <property type="molecule type" value="Genomic_DNA"/>
</dbReference>
<sequence>MSVSGILYQYRERNEFIEPLVGETRISVENPMKNFAYFANPSRNPESNQWTNVQLSPLQNESITVFPRKERHAGKTEFDQILKIRHLVIFTARRAVIRNTHFIRHARKFEFSGMPDKVKNKSNFNVGIMKFIIISTACLFFLLTELSCSVFGAEEGVCFNVEQWRKDANKTGANFLQTAGLVTCQILNIGDETRTRSCMRSVVREKPSLKNIGATLPIWYPTYKNKVTNYAVNADGKEIIEFLLDDCRNADDNAYCPEIYEYFRAEVKELGYDV</sequence>
<reference evidence="2" key="1">
    <citation type="submission" date="2011-05" db="EMBL/GenBank/DDBJ databases">
        <authorList>
            <person name="Richards S.R."/>
            <person name="Qu J."/>
            <person name="Jiang H."/>
            <person name="Jhangiani S.N."/>
            <person name="Agravi P."/>
            <person name="Goodspeed R."/>
            <person name="Gross S."/>
            <person name="Mandapat C."/>
            <person name="Jackson L."/>
            <person name="Mathew T."/>
            <person name="Pu L."/>
            <person name="Thornton R."/>
            <person name="Saada N."/>
            <person name="Wilczek-Boney K.B."/>
            <person name="Lee S."/>
            <person name="Kovar C."/>
            <person name="Wu Y."/>
            <person name="Scherer S.E."/>
            <person name="Worley K.C."/>
            <person name="Muzny D.M."/>
            <person name="Gibbs R."/>
        </authorList>
    </citation>
    <scope>NUCLEOTIDE SEQUENCE</scope>
    <source>
        <strain evidence="2">Brora</strain>
    </source>
</reference>
<proteinExistence type="predicted"/>
<dbReference type="AlphaFoldDB" id="T1JE97"/>
<evidence type="ECO:0000313" key="2">
    <source>
        <dbReference type="Proteomes" id="UP000014500"/>
    </source>
</evidence>
<organism evidence="1 2">
    <name type="scientific">Strigamia maritima</name>
    <name type="common">European centipede</name>
    <name type="synonym">Geophilus maritimus</name>
    <dbReference type="NCBI Taxonomy" id="126957"/>
    <lineage>
        <taxon>Eukaryota</taxon>
        <taxon>Metazoa</taxon>
        <taxon>Ecdysozoa</taxon>
        <taxon>Arthropoda</taxon>
        <taxon>Myriapoda</taxon>
        <taxon>Chilopoda</taxon>
        <taxon>Pleurostigmophora</taxon>
        <taxon>Geophilomorpha</taxon>
        <taxon>Linotaeniidae</taxon>
        <taxon>Strigamia</taxon>
    </lineage>
</organism>
<keyword evidence="2" id="KW-1185">Reference proteome</keyword>
<protein>
    <submittedName>
        <fullName evidence="1">Uncharacterized protein</fullName>
    </submittedName>
</protein>
<accession>T1JE97</accession>
<reference evidence="1" key="2">
    <citation type="submission" date="2015-02" db="UniProtKB">
        <authorList>
            <consortium name="EnsemblMetazoa"/>
        </authorList>
    </citation>
    <scope>IDENTIFICATION</scope>
</reference>